<organism evidence="2 3">
    <name type="scientific">Halomarina oriensis</name>
    <dbReference type="NCBI Taxonomy" id="671145"/>
    <lineage>
        <taxon>Archaea</taxon>
        <taxon>Methanobacteriati</taxon>
        <taxon>Methanobacteriota</taxon>
        <taxon>Stenosarchaea group</taxon>
        <taxon>Halobacteria</taxon>
        <taxon>Halobacteriales</taxon>
        <taxon>Natronomonadaceae</taxon>
        <taxon>Halomarina</taxon>
    </lineage>
</organism>
<evidence type="ECO:0000313" key="3">
    <source>
        <dbReference type="Proteomes" id="UP000451471"/>
    </source>
</evidence>
<evidence type="ECO:0008006" key="4">
    <source>
        <dbReference type="Google" id="ProtNLM"/>
    </source>
</evidence>
<proteinExistence type="predicted"/>
<dbReference type="OrthoDB" id="237998at2157"/>
<dbReference type="PROSITE" id="PS51257">
    <property type="entry name" value="PROKAR_LIPOPROTEIN"/>
    <property type="match status" value="1"/>
</dbReference>
<dbReference type="RefSeq" id="WP_158203822.1">
    <property type="nucleotide sequence ID" value="NZ_WSZK01000014.1"/>
</dbReference>
<dbReference type="Proteomes" id="UP000451471">
    <property type="component" value="Unassembled WGS sequence"/>
</dbReference>
<name>A0A6B0GPS6_9EURY</name>
<gene>
    <name evidence="2" type="ORF">GQS65_06300</name>
</gene>
<dbReference type="EMBL" id="WSZK01000014">
    <property type="protein sequence ID" value="MWG34105.1"/>
    <property type="molecule type" value="Genomic_DNA"/>
</dbReference>
<dbReference type="Gene3D" id="2.50.20.20">
    <property type="match status" value="1"/>
</dbReference>
<protein>
    <recommendedName>
        <fullName evidence="4">LppX_LprAFG lipoprotein</fullName>
    </recommendedName>
</protein>
<comment type="caution">
    <text evidence="2">The sequence shown here is derived from an EMBL/GenBank/DDBJ whole genome shotgun (WGS) entry which is preliminary data.</text>
</comment>
<accession>A0A6B0GPS6</accession>
<dbReference type="InterPro" id="IPR055959">
    <property type="entry name" value="DUF7537"/>
</dbReference>
<evidence type="ECO:0000256" key="1">
    <source>
        <dbReference type="SAM" id="MobiDB-lite"/>
    </source>
</evidence>
<feature type="region of interest" description="Disordered" evidence="1">
    <location>
        <begin position="246"/>
        <end position="265"/>
    </location>
</feature>
<sequence length="265" mass="27745">MRTSSIGAVLLCLVVLAGCSAVPGVGGGEPYTAPDEPLNTTQLQADHTANVEAADSLTYALNATTTVSADGNESFRSATVLDARVDVAEDVARYDVRTDGSFLGTAQTTNASVYVVDGTAYLRQSAGDETRYRTAEANDTTSVVRTATLDDQWTFLSGVNWTQNGTVDGDGETLTRYTANGSERLDRSAFGGQQGGAAADAVTSFEATMLVTSGGTVRSVTYRYTIDLDGRTQTARVTADVSDLNGTSVEEPSWLDAARNGSTTD</sequence>
<reference evidence="2 3" key="1">
    <citation type="submission" date="2019-12" db="EMBL/GenBank/DDBJ databases">
        <title>Halocatena pleomorpha gen. nov. sp. nov., an extremely halophilic archaeon of family Halobacteriaceae isolated from saltpan soil.</title>
        <authorList>
            <person name="Pal Y."/>
            <person name="Verma A."/>
            <person name="Krishnamurthi S."/>
            <person name="Kumar P."/>
        </authorList>
    </citation>
    <scope>NUCLEOTIDE SEQUENCE [LARGE SCALE GENOMIC DNA]</scope>
    <source>
        <strain evidence="2 3">JCM 16495</strain>
    </source>
</reference>
<evidence type="ECO:0000313" key="2">
    <source>
        <dbReference type="EMBL" id="MWG34105.1"/>
    </source>
</evidence>
<dbReference type="Pfam" id="PF24381">
    <property type="entry name" value="DUF7537"/>
    <property type="match status" value="1"/>
</dbReference>
<keyword evidence="3" id="KW-1185">Reference proteome</keyword>
<dbReference type="AlphaFoldDB" id="A0A6B0GPS6"/>